<evidence type="ECO:0000256" key="1">
    <source>
        <dbReference type="SAM" id="MobiDB-lite"/>
    </source>
</evidence>
<dbReference type="Proteomes" id="UP000011663">
    <property type="component" value="Unassembled WGS sequence"/>
</dbReference>
<dbReference type="OrthoDB" id="308659at2"/>
<dbReference type="PROSITE" id="PS51257">
    <property type="entry name" value="PROKAR_LIPOPROTEIN"/>
    <property type="match status" value="1"/>
</dbReference>
<dbReference type="STRING" id="1289135.A966_13300"/>
<reference evidence="2 3" key="1">
    <citation type="submission" date="2012-07" db="EMBL/GenBank/DDBJ databases">
        <title>Genome sequence of Brachyspira sp. 30446, isolated from a pig with mucohaemorrhagic colitis.</title>
        <authorList>
            <person name="Rubin J.E."/>
            <person name="Fernando C."/>
            <person name="Harding J.C.S."/>
            <person name="Hill J.E."/>
        </authorList>
    </citation>
    <scope>NUCLEOTIDE SEQUENCE [LARGE SCALE GENOMIC DNA]</scope>
    <source>
        <strain evidence="2 3">30446</strain>
    </source>
</reference>
<evidence type="ECO:0008006" key="4">
    <source>
        <dbReference type="Google" id="ProtNLM"/>
    </source>
</evidence>
<dbReference type="GeneID" id="66489055"/>
<name>A0A2U4FF88_9SPIR</name>
<organism evidence="2 3">
    <name type="scientific">Brachyspira hampsonii 30446</name>
    <dbReference type="NCBI Taxonomy" id="1289135"/>
    <lineage>
        <taxon>Bacteria</taxon>
        <taxon>Pseudomonadati</taxon>
        <taxon>Spirochaetota</taxon>
        <taxon>Spirochaetia</taxon>
        <taxon>Brachyspirales</taxon>
        <taxon>Brachyspiraceae</taxon>
        <taxon>Brachyspira</taxon>
    </lineage>
</organism>
<dbReference type="EMBL" id="ALNZ01000037">
    <property type="protein sequence ID" value="EKV55831.1"/>
    <property type="molecule type" value="Genomic_DNA"/>
</dbReference>
<dbReference type="AlphaFoldDB" id="A0A2U4FF88"/>
<comment type="caution">
    <text evidence="2">The sequence shown here is derived from an EMBL/GenBank/DDBJ whole genome shotgun (WGS) entry which is preliminary data.</text>
</comment>
<dbReference type="RefSeq" id="WP_008726257.1">
    <property type="nucleotide sequence ID" value="NZ_JH994111.1"/>
</dbReference>
<protein>
    <recommendedName>
        <fullName evidence="4">Lipoprotein</fullName>
    </recommendedName>
</protein>
<evidence type="ECO:0000313" key="2">
    <source>
        <dbReference type="EMBL" id="EKV55831.1"/>
    </source>
</evidence>
<evidence type="ECO:0000313" key="3">
    <source>
        <dbReference type="Proteomes" id="UP000011663"/>
    </source>
</evidence>
<proteinExistence type="predicted"/>
<sequence length="557" mass="63351">MKNTHLIFLLTISMFMMSCGGHFFNPRYYYNKSNVSSSSSQSLNTAPEKLPEQVDADEDPFKLPEEYNSPNYQFSADKFNNWLFKASFQSDKLPIYNFFDDSTRYWIPGGADWNGISAEYYDGKDGETYAQSGSMKVPIESLKVYRYVGNNPLYSSLGYLSGRMDRFRFYAINGKASIATLKQYLIAVDTYSKFIFAFGAITATDTVFGDEVPIAFEAVERHGDKDFYEYDPIGYVTENGSVILYDHYKTEFTSAPTSYMPKDHSFDKMAQPTPTGHGYSPYKPLNSSSTDPASPEDQKNFKDEINKIKDSHQSGFKYRDYSGYMVDGTSQIDLNLWKAGNYTGKSLKLYTYTFETASSGISTDAPNIKVVIDTYYNSGAQEIKTYKVKTITSKYKAIYENIADSGDTVIVSLVKVNNKDSISFDGTSLDPDFKDYEPIFTDRVAGATFFNSTKQNPYLLETKDVKYVFSSDGSTFTLTYKRKDYAWSDWADRTYIYTLARFDNNPDNHYRAVYEYDGAYYWVELSSSDNTIKSAHTGLTISGPGIDTLYEAYRETK</sequence>
<gene>
    <name evidence="2" type="ORF">A966_13300</name>
</gene>
<accession>A0A2U4FF88</accession>
<feature type="region of interest" description="Disordered" evidence="1">
    <location>
        <begin position="263"/>
        <end position="299"/>
    </location>
</feature>